<evidence type="ECO:0000256" key="2">
    <source>
        <dbReference type="SAM" id="SignalP"/>
    </source>
</evidence>
<feature type="region of interest" description="Disordered" evidence="1">
    <location>
        <begin position="53"/>
        <end position="85"/>
    </location>
</feature>
<organism evidence="3 4">
    <name type="scientific">Dactylonectria macrodidyma</name>
    <dbReference type="NCBI Taxonomy" id="307937"/>
    <lineage>
        <taxon>Eukaryota</taxon>
        <taxon>Fungi</taxon>
        <taxon>Dikarya</taxon>
        <taxon>Ascomycota</taxon>
        <taxon>Pezizomycotina</taxon>
        <taxon>Sordariomycetes</taxon>
        <taxon>Hypocreomycetidae</taxon>
        <taxon>Hypocreales</taxon>
        <taxon>Nectriaceae</taxon>
        <taxon>Dactylonectria</taxon>
    </lineage>
</organism>
<dbReference type="Proteomes" id="UP000738349">
    <property type="component" value="Unassembled WGS sequence"/>
</dbReference>
<gene>
    <name evidence="3" type="ORF">EDB81DRAFT_789373</name>
</gene>
<protein>
    <submittedName>
        <fullName evidence="3">Uncharacterized protein</fullName>
    </submittedName>
</protein>
<reference evidence="3" key="1">
    <citation type="journal article" date="2021" name="Nat. Commun.">
        <title>Genetic determinants of endophytism in the Arabidopsis root mycobiome.</title>
        <authorList>
            <person name="Mesny F."/>
            <person name="Miyauchi S."/>
            <person name="Thiergart T."/>
            <person name="Pickel B."/>
            <person name="Atanasova L."/>
            <person name="Karlsson M."/>
            <person name="Huettel B."/>
            <person name="Barry K.W."/>
            <person name="Haridas S."/>
            <person name="Chen C."/>
            <person name="Bauer D."/>
            <person name="Andreopoulos W."/>
            <person name="Pangilinan J."/>
            <person name="LaButti K."/>
            <person name="Riley R."/>
            <person name="Lipzen A."/>
            <person name="Clum A."/>
            <person name="Drula E."/>
            <person name="Henrissat B."/>
            <person name="Kohler A."/>
            <person name="Grigoriev I.V."/>
            <person name="Martin F.M."/>
            <person name="Hacquard S."/>
        </authorList>
    </citation>
    <scope>NUCLEOTIDE SEQUENCE</scope>
    <source>
        <strain evidence="3">MPI-CAGE-AT-0147</strain>
    </source>
</reference>
<dbReference type="AlphaFoldDB" id="A0A9P9F4D0"/>
<feature type="signal peptide" evidence="2">
    <location>
        <begin position="1"/>
        <end position="21"/>
    </location>
</feature>
<name>A0A9P9F4D0_9HYPO</name>
<keyword evidence="4" id="KW-1185">Reference proteome</keyword>
<dbReference type="EMBL" id="JAGMUV010000006">
    <property type="protein sequence ID" value="KAH7152611.1"/>
    <property type="molecule type" value="Genomic_DNA"/>
</dbReference>
<evidence type="ECO:0000313" key="3">
    <source>
        <dbReference type="EMBL" id="KAH7152611.1"/>
    </source>
</evidence>
<feature type="chain" id="PRO_5040225684" evidence="2">
    <location>
        <begin position="22"/>
        <end position="85"/>
    </location>
</feature>
<keyword evidence="2" id="KW-0732">Signal</keyword>
<evidence type="ECO:0000256" key="1">
    <source>
        <dbReference type="SAM" id="MobiDB-lite"/>
    </source>
</evidence>
<sequence>MSLFLANCILVILSQDSHFTAESVPGDIESCERDGIPYIILLFQCSTIPSAAGQTSHRLNDESSAVDTNSKLSEPGLNQSPYFKY</sequence>
<proteinExistence type="predicted"/>
<evidence type="ECO:0000313" key="4">
    <source>
        <dbReference type="Proteomes" id="UP000738349"/>
    </source>
</evidence>
<accession>A0A9P9F4D0</accession>
<comment type="caution">
    <text evidence="3">The sequence shown here is derived from an EMBL/GenBank/DDBJ whole genome shotgun (WGS) entry which is preliminary data.</text>
</comment>